<dbReference type="GO" id="GO:0004519">
    <property type="term" value="F:endonuclease activity"/>
    <property type="evidence" value="ECO:0007669"/>
    <property type="project" value="UniProtKB-KW"/>
</dbReference>
<sequence length="199" mass="22672">MDTSLITMPVTFKVGDIMSEDEFFRFCQMNDMLNLERDKHGNIIFMSPTGTSTGSFNLEVSTALAIWLKTHGIAGKLFDSSTGITLPNGAVRSPDLSWISRDKWDTLSIKDKERFAPICPEFIIEVRSKSDSLRYLQDKMQEYIDNGCQLAWLIDRFKERVSIYRSGREIEHINSFNTPLSGDPLFPGFKLDLSLIDQS</sequence>
<evidence type="ECO:0000259" key="1">
    <source>
        <dbReference type="Pfam" id="PF05685"/>
    </source>
</evidence>
<evidence type="ECO:0000313" key="3">
    <source>
        <dbReference type="Proteomes" id="UP001139411"/>
    </source>
</evidence>
<dbReference type="InterPro" id="IPR012296">
    <property type="entry name" value="Nuclease_put_TT1808"/>
</dbReference>
<dbReference type="CDD" id="cd06260">
    <property type="entry name" value="DUF820-like"/>
    <property type="match status" value="1"/>
</dbReference>
<evidence type="ECO:0000313" key="2">
    <source>
        <dbReference type="EMBL" id="MCF2501079.1"/>
    </source>
</evidence>
<dbReference type="EMBL" id="JAKFFV010000016">
    <property type="protein sequence ID" value="MCF2501079.1"/>
    <property type="molecule type" value="Genomic_DNA"/>
</dbReference>
<gene>
    <name evidence="2" type="ORF">L0661_22345</name>
</gene>
<feature type="domain" description="Putative restriction endonuclease" evidence="1">
    <location>
        <begin position="21"/>
        <end position="193"/>
    </location>
</feature>
<dbReference type="Pfam" id="PF05685">
    <property type="entry name" value="Uma2"/>
    <property type="match status" value="1"/>
</dbReference>
<protein>
    <submittedName>
        <fullName evidence="2">Uma2 family endonuclease</fullName>
    </submittedName>
</protein>
<proteinExistence type="predicted"/>
<accession>A0A9X1QJZ5</accession>
<dbReference type="InterPro" id="IPR008538">
    <property type="entry name" value="Uma2"/>
</dbReference>
<dbReference type="SUPFAM" id="SSF52980">
    <property type="entry name" value="Restriction endonuclease-like"/>
    <property type="match status" value="1"/>
</dbReference>
<reference evidence="2" key="1">
    <citation type="submission" date="2022-01" db="EMBL/GenBank/DDBJ databases">
        <title>Novel species in genus Dyadobacter.</title>
        <authorList>
            <person name="Ma C."/>
        </authorList>
    </citation>
    <scope>NUCLEOTIDE SEQUENCE</scope>
    <source>
        <strain evidence="2">CY357</strain>
    </source>
</reference>
<keyword evidence="2" id="KW-0540">Nuclease</keyword>
<keyword evidence="2" id="KW-0255">Endonuclease</keyword>
<dbReference type="Proteomes" id="UP001139411">
    <property type="component" value="Unassembled WGS sequence"/>
</dbReference>
<comment type="caution">
    <text evidence="2">The sequence shown here is derived from an EMBL/GenBank/DDBJ whole genome shotgun (WGS) entry which is preliminary data.</text>
</comment>
<dbReference type="RefSeq" id="WP_235179335.1">
    <property type="nucleotide sequence ID" value="NZ_JAKFFV010000016.1"/>
</dbReference>
<dbReference type="PANTHER" id="PTHR34107">
    <property type="entry name" value="SLL0198 PROTEIN-RELATED"/>
    <property type="match status" value="1"/>
</dbReference>
<organism evidence="2 3">
    <name type="scientific">Dyadobacter chenhuakuii</name>
    <dbReference type="NCBI Taxonomy" id="2909339"/>
    <lineage>
        <taxon>Bacteria</taxon>
        <taxon>Pseudomonadati</taxon>
        <taxon>Bacteroidota</taxon>
        <taxon>Cytophagia</taxon>
        <taxon>Cytophagales</taxon>
        <taxon>Spirosomataceae</taxon>
        <taxon>Dyadobacter</taxon>
    </lineage>
</organism>
<dbReference type="PANTHER" id="PTHR34107:SF7">
    <property type="entry name" value="SLR2092 PROTEIN"/>
    <property type="match status" value="1"/>
</dbReference>
<dbReference type="InterPro" id="IPR011335">
    <property type="entry name" value="Restrct_endonuc-II-like"/>
</dbReference>
<keyword evidence="2" id="KW-0378">Hydrolase</keyword>
<dbReference type="Gene3D" id="3.90.1570.10">
    <property type="entry name" value="tt1808, chain A"/>
    <property type="match status" value="1"/>
</dbReference>
<dbReference type="AlphaFoldDB" id="A0A9X1QJZ5"/>
<name>A0A9X1QJZ5_9BACT</name>